<feature type="transmembrane region" description="Helical" evidence="6">
    <location>
        <begin position="56"/>
        <end position="76"/>
    </location>
</feature>
<dbReference type="InterPro" id="IPR024371">
    <property type="entry name" value="AcetylCoA_trans_1-like"/>
</dbReference>
<feature type="transmembrane region" description="Helical" evidence="6">
    <location>
        <begin position="156"/>
        <end position="183"/>
    </location>
</feature>
<feature type="transmembrane region" description="Helical" evidence="6">
    <location>
        <begin position="371"/>
        <end position="392"/>
    </location>
</feature>
<evidence type="ECO:0000256" key="1">
    <source>
        <dbReference type="ARBA" id="ARBA00004141"/>
    </source>
</evidence>
<dbReference type="AlphaFoldDB" id="A0A3B0RMH5"/>
<accession>A0A3B0RMH5</accession>
<feature type="transmembrane region" description="Helical" evidence="6">
    <location>
        <begin position="341"/>
        <end position="364"/>
    </location>
</feature>
<feature type="transmembrane region" description="Helical" evidence="6">
    <location>
        <begin position="230"/>
        <end position="259"/>
    </location>
</feature>
<dbReference type="InterPro" id="IPR036259">
    <property type="entry name" value="MFS_trans_sf"/>
</dbReference>
<evidence type="ECO:0000256" key="3">
    <source>
        <dbReference type="ARBA" id="ARBA00022692"/>
    </source>
</evidence>
<feature type="transmembrane region" description="Helical" evidence="6">
    <location>
        <begin position="289"/>
        <end position="308"/>
    </location>
</feature>
<dbReference type="SUPFAM" id="SSF103473">
    <property type="entry name" value="MFS general substrate transporter"/>
    <property type="match status" value="1"/>
</dbReference>
<evidence type="ECO:0000256" key="6">
    <source>
        <dbReference type="SAM" id="Phobius"/>
    </source>
</evidence>
<gene>
    <name evidence="7" type="ORF">MNBD_ALPHA06-74</name>
</gene>
<dbReference type="InterPro" id="IPR004752">
    <property type="entry name" value="AmpG_permease/AT-1"/>
</dbReference>
<dbReference type="GO" id="GO:0008521">
    <property type="term" value="F:acetyl-CoA transmembrane transporter activity"/>
    <property type="evidence" value="ECO:0007669"/>
    <property type="project" value="InterPro"/>
</dbReference>
<evidence type="ECO:0000256" key="2">
    <source>
        <dbReference type="ARBA" id="ARBA00022448"/>
    </source>
</evidence>
<protein>
    <submittedName>
        <fullName evidence="7">AmpG permease</fullName>
    </submittedName>
</protein>
<keyword evidence="2" id="KW-0813">Transport</keyword>
<dbReference type="PANTHER" id="PTHR12778">
    <property type="entry name" value="SOLUTE CARRIER FAMILY 33 ACETYL-COA TRANSPORTER -RELATED"/>
    <property type="match status" value="1"/>
</dbReference>
<feature type="transmembrane region" description="Helical" evidence="6">
    <location>
        <begin position="412"/>
        <end position="434"/>
    </location>
</feature>
<dbReference type="GO" id="GO:0035348">
    <property type="term" value="P:acetyl-CoA transmembrane transport"/>
    <property type="evidence" value="ECO:0007669"/>
    <property type="project" value="InterPro"/>
</dbReference>
<keyword evidence="3 6" id="KW-0812">Transmembrane</keyword>
<evidence type="ECO:0000256" key="4">
    <source>
        <dbReference type="ARBA" id="ARBA00022989"/>
    </source>
</evidence>
<dbReference type="Gene3D" id="1.20.1250.20">
    <property type="entry name" value="MFS general substrate transporter like domains"/>
    <property type="match status" value="1"/>
</dbReference>
<dbReference type="Pfam" id="PF13000">
    <property type="entry name" value="Acatn"/>
    <property type="match status" value="1"/>
</dbReference>
<feature type="transmembrane region" description="Helical" evidence="6">
    <location>
        <begin position="97"/>
        <end position="115"/>
    </location>
</feature>
<evidence type="ECO:0000313" key="7">
    <source>
        <dbReference type="EMBL" id="VAV93277.1"/>
    </source>
</evidence>
<feature type="transmembrane region" description="Helical" evidence="6">
    <location>
        <begin position="25"/>
        <end position="50"/>
    </location>
</feature>
<proteinExistence type="predicted"/>
<keyword evidence="5 6" id="KW-0472">Membrane</keyword>
<dbReference type="GO" id="GO:0016020">
    <property type="term" value="C:membrane"/>
    <property type="evidence" value="ECO:0007669"/>
    <property type="project" value="UniProtKB-SubCell"/>
</dbReference>
<keyword evidence="4 6" id="KW-1133">Transmembrane helix</keyword>
<sequence length="444" mass="47186">MTKTSPQTKTPGLRDVFRALKDKKVFLTLLLGFSAGLPFMLTGNTMGMWLRDSGSTLSAIGFLSWVGLAYSFKFLWAPLLDKTSVPILSKLGHRRSWVLLSQLIVGVGLLLMAIVGPGGGLTAFGIFALVVAFASSTQDIALDAWRIESAENDEQLALISSAFLLGYRAALLITDALILIVVAKTGWSQSYFVLAAAMAIGITATLFAAEPPDSRSKQTLNKVIWSLRGMFDAVAGPFIAFFKAHGQAALLMLLAISMYRLADFVMGPMAGPLYLDLGISKETIGTVRATNGLVATIIGVAFAGISAIRLGFLRTLVIGAILGPGSNIAFSVLAWSGGDLWVFNLAMIIDNFSGGFSGAALVAWMSSLTSAGYTASQYALMSSFYAILGKILKGFSGKIVDLLAQYMDLINAYAVFFAGTALIGIPALILCLLVSKTLQRQQPN</sequence>
<comment type="subcellular location">
    <subcellularLocation>
        <location evidence="1">Membrane</location>
        <topology evidence="1">Multi-pass membrane protein</topology>
    </subcellularLocation>
</comment>
<feature type="transmembrane region" description="Helical" evidence="6">
    <location>
        <begin position="315"/>
        <end position="335"/>
    </location>
</feature>
<organism evidence="7">
    <name type="scientific">hydrothermal vent metagenome</name>
    <dbReference type="NCBI Taxonomy" id="652676"/>
    <lineage>
        <taxon>unclassified sequences</taxon>
        <taxon>metagenomes</taxon>
        <taxon>ecological metagenomes</taxon>
    </lineage>
</organism>
<feature type="transmembrane region" description="Helical" evidence="6">
    <location>
        <begin position="189"/>
        <end position="209"/>
    </location>
</feature>
<dbReference type="EMBL" id="UOEE01000161">
    <property type="protein sequence ID" value="VAV93277.1"/>
    <property type="molecule type" value="Genomic_DNA"/>
</dbReference>
<dbReference type="NCBIfam" id="TIGR00901">
    <property type="entry name" value="2A0125"/>
    <property type="match status" value="1"/>
</dbReference>
<evidence type="ECO:0000256" key="5">
    <source>
        <dbReference type="ARBA" id="ARBA00023136"/>
    </source>
</evidence>
<dbReference type="PANTHER" id="PTHR12778:SF10">
    <property type="entry name" value="MAJOR FACILITATOR SUPERFAMILY DOMAIN-CONTAINING PROTEIN 3"/>
    <property type="match status" value="1"/>
</dbReference>
<name>A0A3B0RMH5_9ZZZZ</name>
<reference evidence="7" key="1">
    <citation type="submission" date="2018-06" db="EMBL/GenBank/DDBJ databases">
        <authorList>
            <person name="Zhirakovskaya E."/>
        </authorList>
    </citation>
    <scope>NUCLEOTIDE SEQUENCE</scope>
</reference>